<dbReference type="AlphaFoldDB" id="A0A494VYV9"/>
<evidence type="ECO:0000313" key="1">
    <source>
        <dbReference type="EMBL" id="AYL96335.1"/>
    </source>
</evidence>
<keyword evidence="2" id="KW-1185">Reference proteome</keyword>
<dbReference type="KEGG" id="muh:HYN43_013980"/>
<accession>A0A494VYV9</accession>
<dbReference type="RefSeq" id="WP_119409932.1">
    <property type="nucleotide sequence ID" value="NZ_CP032869.1"/>
</dbReference>
<evidence type="ECO:0000313" key="2">
    <source>
        <dbReference type="Proteomes" id="UP000270046"/>
    </source>
</evidence>
<reference evidence="1 2" key="1">
    <citation type="submission" date="2018-10" db="EMBL/GenBank/DDBJ databases">
        <title>Genome sequencing of Mucilaginibacter sp. HYN0043.</title>
        <authorList>
            <person name="Kim M."/>
            <person name="Yi H."/>
        </authorList>
    </citation>
    <scope>NUCLEOTIDE SEQUENCE [LARGE SCALE GENOMIC DNA]</scope>
    <source>
        <strain evidence="1 2">HYN0043</strain>
    </source>
</reference>
<proteinExistence type="predicted"/>
<dbReference type="EMBL" id="CP032869">
    <property type="protein sequence ID" value="AYL96335.1"/>
    <property type="molecule type" value="Genomic_DNA"/>
</dbReference>
<dbReference type="Proteomes" id="UP000270046">
    <property type="component" value="Chromosome"/>
</dbReference>
<organism evidence="1 2">
    <name type="scientific">Mucilaginibacter celer</name>
    <dbReference type="NCBI Taxonomy" id="2305508"/>
    <lineage>
        <taxon>Bacteria</taxon>
        <taxon>Pseudomonadati</taxon>
        <taxon>Bacteroidota</taxon>
        <taxon>Sphingobacteriia</taxon>
        <taxon>Sphingobacteriales</taxon>
        <taxon>Sphingobacteriaceae</taxon>
        <taxon>Mucilaginibacter</taxon>
    </lineage>
</organism>
<protein>
    <submittedName>
        <fullName evidence="1">Uncharacterized protein</fullName>
    </submittedName>
</protein>
<sequence length="171" mass="20115">MVVDLISRALYLRSKGDNTLFEKVSEWLENSLVNPTSKFSVENEMYYSKEISSAQFQDIIDEDESDWFLMYSESFKFMAIAKKRTVSENLIGEKAGIYITTLWIIKSNIKSLNVDQEPILIYTPYRFDWSKLNLAYDFKMLMIKLLDPRVKLMQMPSYAAPEWVSWTTKRA</sequence>
<name>A0A494VYV9_9SPHI</name>
<gene>
    <name evidence="1" type="ORF">HYN43_013980</name>
</gene>
<dbReference type="OrthoDB" id="9830523at2"/>